<keyword evidence="2" id="KW-0489">Methyltransferase</keyword>
<dbReference type="Pfam" id="PF08242">
    <property type="entry name" value="Methyltransf_12"/>
    <property type="match status" value="1"/>
</dbReference>
<dbReference type="CDD" id="cd02440">
    <property type="entry name" value="AdoMet_MTases"/>
    <property type="match status" value="1"/>
</dbReference>
<dbReference type="PANTHER" id="PTHR37886">
    <property type="entry name" value="S-ADENOSYL-L-METHIONINE-DEPENDENT METHYLTRANSFERASES SUPERFAMILY PROTEIN"/>
    <property type="match status" value="1"/>
</dbReference>
<keyword evidence="3" id="KW-1185">Reference proteome</keyword>
<dbReference type="EMBL" id="CP001798">
    <property type="protein sequence ID" value="ADE16695.1"/>
    <property type="molecule type" value="Genomic_DNA"/>
</dbReference>
<dbReference type="STRING" id="472759.Nhal_3675"/>
<protein>
    <submittedName>
        <fullName evidence="2">Methyltransferase type 12</fullName>
    </submittedName>
</protein>
<evidence type="ECO:0000259" key="1">
    <source>
        <dbReference type="Pfam" id="PF08242"/>
    </source>
</evidence>
<name>D5C2M0_NITHN</name>
<keyword evidence="2" id="KW-0808">Transferase</keyword>
<dbReference type="SUPFAM" id="SSF53335">
    <property type="entry name" value="S-adenosyl-L-methionine-dependent methyltransferases"/>
    <property type="match status" value="1"/>
</dbReference>
<dbReference type="Proteomes" id="UP000001844">
    <property type="component" value="Chromosome"/>
</dbReference>
<dbReference type="AlphaFoldDB" id="D5C2M0"/>
<dbReference type="RefSeq" id="WP_013034544.1">
    <property type="nucleotide sequence ID" value="NC_013960.1"/>
</dbReference>
<dbReference type="InterPro" id="IPR013217">
    <property type="entry name" value="Methyltransf_12"/>
</dbReference>
<organism evidence="2 3">
    <name type="scientific">Nitrosococcus halophilus (strain Nc4)</name>
    <dbReference type="NCBI Taxonomy" id="472759"/>
    <lineage>
        <taxon>Bacteria</taxon>
        <taxon>Pseudomonadati</taxon>
        <taxon>Pseudomonadota</taxon>
        <taxon>Gammaproteobacteria</taxon>
        <taxon>Chromatiales</taxon>
        <taxon>Chromatiaceae</taxon>
        <taxon>Nitrosococcus</taxon>
    </lineage>
</organism>
<reference evidence="3" key="1">
    <citation type="submission" date="2010-04" db="EMBL/GenBank/DDBJ databases">
        <title>Complete genome sequence of Nitrosococcus halophilus Nc4, a salt-adapted, aerobic obligate ammonia-oxidizing sulfur purple bacterium.</title>
        <authorList>
            <consortium name="US DOE Joint Genome Institute"/>
            <person name="Campbell M.A."/>
            <person name="Malfatti S.A."/>
            <person name="Chain P.S.G."/>
            <person name="Heidelberg J.F."/>
            <person name="Ward B.B."/>
            <person name="Klotz M.G."/>
        </authorList>
    </citation>
    <scope>NUCLEOTIDE SEQUENCE [LARGE SCALE GENOMIC DNA]</scope>
    <source>
        <strain evidence="3">Nc4</strain>
    </source>
</reference>
<feature type="domain" description="Methyltransferase type 12" evidence="1">
    <location>
        <begin position="66"/>
        <end position="169"/>
    </location>
</feature>
<accession>D5C2M0</accession>
<dbReference type="GO" id="GO:0032259">
    <property type="term" value="P:methylation"/>
    <property type="evidence" value="ECO:0007669"/>
    <property type="project" value="UniProtKB-KW"/>
</dbReference>
<dbReference type="Gene3D" id="3.40.50.150">
    <property type="entry name" value="Vaccinia Virus protein VP39"/>
    <property type="match status" value="1"/>
</dbReference>
<dbReference type="PANTHER" id="PTHR37886:SF1">
    <property type="entry name" value="S-ADENOSYL-L-METHIONINE-DEPENDENT METHYLTRANSFERASES SUPERFAMILY PROTEIN"/>
    <property type="match status" value="1"/>
</dbReference>
<evidence type="ECO:0000313" key="2">
    <source>
        <dbReference type="EMBL" id="ADE16695.1"/>
    </source>
</evidence>
<dbReference type="OrthoDB" id="529208at2"/>
<sequence>MASGGSSRPGEQPLSGVNKYYDLGRTLAQVKAGRHRGLVGGLWEEIGRLQRDFLLQQGLKPEMRLLDMGCGCFRGGVHLIEYLQPGHYYGIDISQELMDAGYQKELVPQGLDNKLPKENLFCDDGFRAAHFGVHFDMALAQSLFTHLPMNHIRLCLTRLAEAMKPGGTFYATAFICPEGSDWADAFTHPQGKFTTYPADDPYHYRLADFSYCIDGLPWRFEFIGDWGHPRGQSMLMFTRTA</sequence>
<evidence type="ECO:0000313" key="3">
    <source>
        <dbReference type="Proteomes" id="UP000001844"/>
    </source>
</evidence>
<dbReference type="HOGENOM" id="CLU_071059_0_0_6"/>
<gene>
    <name evidence="2" type="ordered locus">Nhal_3675</name>
</gene>
<dbReference type="eggNOG" id="COG0500">
    <property type="taxonomic scope" value="Bacteria"/>
</dbReference>
<proteinExistence type="predicted"/>
<dbReference type="InterPro" id="IPR029063">
    <property type="entry name" value="SAM-dependent_MTases_sf"/>
</dbReference>
<dbReference type="KEGG" id="nhl:Nhal_3675"/>
<dbReference type="GO" id="GO:0008168">
    <property type="term" value="F:methyltransferase activity"/>
    <property type="evidence" value="ECO:0007669"/>
    <property type="project" value="UniProtKB-KW"/>
</dbReference>